<accession>A0A1G6RZ90</accession>
<gene>
    <name evidence="2" type="ORF">SAMN05216323_10849</name>
</gene>
<dbReference type="Pfam" id="PF20329">
    <property type="entry name" value="DUF6624"/>
    <property type="match status" value="1"/>
</dbReference>
<organism evidence="2 3">
    <name type="scientific">Williamwhitmania taraxaci</name>
    <dbReference type="NCBI Taxonomy" id="1640674"/>
    <lineage>
        <taxon>Bacteria</taxon>
        <taxon>Pseudomonadati</taxon>
        <taxon>Bacteroidota</taxon>
        <taxon>Bacteroidia</taxon>
        <taxon>Bacteroidales</taxon>
        <taxon>Williamwhitmaniaceae</taxon>
        <taxon>Williamwhitmania</taxon>
    </lineage>
</organism>
<dbReference type="NCBIfam" id="NF047558">
    <property type="entry name" value="TPR_END_plus"/>
    <property type="match status" value="1"/>
</dbReference>
<keyword evidence="3" id="KW-1185">Reference proteome</keyword>
<evidence type="ECO:0000313" key="2">
    <source>
        <dbReference type="EMBL" id="SDD09970.1"/>
    </source>
</evidence>
<dbReference type="AlphaFoldDB" id="A0A1G6RZ90"/>
<dbReference type="InterPro" id="IPR046732">
    <property type="entry name" value="DUF6624"/>
</dbReference>
<dbReference type="RefSeq" id="WP_092440642.1">
    <property type="nucleotide sequence ID" value="NZ_FMYP01000084.1"/>
</dbReference>
<name>A0A1G6RZ90_9BACT</name>
<protein>
    <submittedName>
        <fullName evidence="2">Uncharacterized protein</fullName>
    </submittedName>
</protein>
<dbReference type="Proteomes" id="UP000199452">
    <property type="component" value="Unassembled WGS sequence"/>
</dbReference>
<sequence length="320" mass="36118">MKFCLAFLISSCLLLNTGYSQVDTTQFRLPENYATASGYYLQQSSRNPSSGYYSYQAACYLSLTGAVDSAFAYINRAVDFGVRSEDIITDTDLKPLRADARWNVLMDGLKERYLKANPGITLPEQGVRLWLLGIEDQRFRTLSKNFKLPGGSQGMMVDGGRLLKEVEAIVRQYGWPTIAMVGEKASEAAFLIVQHASPSDIKRYLPMVVASAQKGEIKRKWAAMMIDRHLLRSYGVQLYGTQFGNSGKRNKSTGIVEWTPLKPEPIVDEENLAERRKSVGLDPIESDAKRFQVTYIPPSQREGYKPIKMKRKYLKSGYLF</sequence>
<keyword evidence="1" id="KW-0732">Signal</keyword>
<reference evidence="2 3" key="1">
    <citation type="submission" date="2016-09" db="EMBL/GenBank/DDBJ databases">
        <authorList>
            <person name="Capua I."/>
            <person name="De Benedictis P."/>
            <person name="Joannis T."/>
            <person name="Lombin L.H."/>
            <person name="Cattoli G."/>
        </authorList>
    </citation>
    <scope>NUCLEOTIDE SEQUENCE [LARGE SCALE GENOMIC DNA]</scope>
    <source>
        <strain evidence="2 3">A7P-90m</strain>
    </source>
</reference>
<feature type="chain" id="PRO_5011540085" evidence="1">
    <location>
        <begin position="23"/>
        <end position="320"/>
    </location>
</feature>
<evidence type="ECO:0000256" key="1">
    <source>
        <dbReference type="SAM" id="SignalP"/>
    </source>
</evidence>
<dbReference type="STRING" id="1640674.SAMN05216323_10849"/>
<dbReference type="EMBL" id="FMYP01000084">
    <property type="protein sequence ID" value="SDD09970.1"/>
    <property type="molecule type" value="Genomic_DNA"/>
</dbReference>
<feature type="signal peptide" evidence="1">
    <location>
        <begin position="1"/>
        <end position="22"/>
    </location>
</feature>
<dbReference type="OrthoDB" id="1164858at2"/>
<proteinExistence type="predicted"/>
<evidence type="ECO:0000313" key="3">
    <source>
        <dbReference type="Proteomes" id="UP000199452"/>
    </source>
</evidence>